<evidence type="ECO:0000313" key="2">
    <source>
        <dbReference type="Proteomes" id="UP001380953"/>
    </source>
</evidence>
<dbReference type="Proteomes" id="UP001380953">
    <property type="component" value="Unassembled WGS sequence"/>
</dbReference>
<name>A0ACC6P7Y1_9BACL</name>
<proteinExistence type="predicted"/>
<accession>A0ACC6P7Y1</accession>
<dbReference type="EMBL" id="JBBKAR010000009">
    <property type="protein sequence ID" value="MEJ8303027.1"/>
    <property type="molecule type" value="Genomic_DNA"/>
</dbReference>
<organism evidence="1 2">
    <name type="scientific">Saccharibacillus sacchari</name>
    <dbReference type="NCBI Taxonomy" id="456493"/>
    <lineage>
        <taxon>Bacteria</taxon>
        <taxon>Bacillati</taxon>
        <taxon>Bacillota</taxon>
        <taxon>Bacilli</taxon>
        <taxon>Bacillales</taxon>
        <taxon>Paenibacillaceae</taxon>
        <taxon>Saccharibacillus</taxon>
    </lineage>
</organism>
<protein>
    <submittedName>
        <fullName evidence="1">Uncharacterized protein</fullName>
    </submittedName>
</protein>
<sequence>MNSNPILNEANRKEPLLPKWKPGDTIRLIAPARSFSIVGAESREWAESRLAEWGLRVTYGKHAEECDDFGSTSVGRGNVRLILEDV</sequence>
<evidence type="ECO:0000313" key="1">
    <source>
        <dbReference type="EMBL" id="MEJ8303027.1"/>
    </source>
</evidence>
<keyword evidence="2" id="KW-1185">Reference proteome</keyword>
<reference evidence="1" key="1">
    <citation type="submission" date="2024-03" db="EMBL/GenBank/DDBJ databases">
        <title>Whole genome sequecning of epiphytes from Marcgravia umbellata leaves.</title>
        <authorList>
            <person name="Kumar G."/>
            <person name="Savka M.A."/>
        </authorList>
    </citation>
    <scope>NUCLEOTIDE SEQUENCE</scope>
    <source>
        <strain evidence="1">RIT_BL5</strain>
    </source>
</reference>
<gene>
    <name evidence="1" type="ORF">WKI47_03760</name>
</gene>
<comment type="caution">
    <text evidence="1">The sequence shown here is derived from an EMBL/GenBank/DDBJ whole genome shotgun (WGS) entry which is preliminary data.</text>
</comment>